<dbReference type="EMBL" id="FN653125">
    <property type="protein sequence ID" value="CBY12507.1"/>
    <property type="molecule type" value="Genomic_DNA"/>
</dbReference>
<proteinExistence type="predicted"/>
<dbReference type="Proteomes" id="UP000001307">
    <property type="component" value="Unassembled WGS sequence"/>
</dbReference>
<feature type="compositionally biased region" description="Basic and acidic residues" evidence="1">
    <location>
        <begin position="88"/>
        <end position="98"/>
    </location>
</feature>
<evidence type="ECO:0000313" key="3">
    <source>
        <dbReference type="Proteomes" id="UP000001307"/>
    </source>
</evidence>
<protein>
    <submittedName>
        <fullName evidence="2">Uncharacterized protein</fullName>
    </submittedName>
</protein>
<gene>
    <name evidence="2" type="ORF">GSOID_T00001902001</name>
</gene>
<organism evidence="2">
    <name type="scientific">Oikopleura dioica</name>
    <name type="common">Tunicate</name>
    <dbReference type="NCBI Taxonomy" id="34765"/>
    <lineage>
        <taxon>Eukaryota</taxon>
        <taxon>Metazoa</taxon>
        <taxon>Chordata</taxon>
        <taxon>Tunicata</taxon>
        <taxon>Appendicularia</taxon>
        <taxon>Copelata</taxon>
        <taxon>Oikopleuridae</taxon>
        <taxon>Oikopleura</taxon>
    </lineage>
</organism>
<feature type="compositionally biased region" description="Acidic residues" evidence="1">
    <location>
        <begin position="69"/>
        <end position="87"/>
    </location>
</feature>
<name>E4XRV9_OIKDI</name>
<keyword evidence="3" id="KW-1185">Reference proteome</keyword>
<evidence type="ECO:0000313" key="2">
    <source>
        <dbReference type="EMBL" id="CBY12507.1"/>
    </source>
</evidence>
<dbReference type="InParanoid" id="E4XRV9"/>
<feature type="region of interest" description="Disordered" evidence="1">
    <location>
        <begin position="69"/>
        <end position="98"/>
    </location>
</feature>
<accession>E4XRV9</accession>
<evidence type="ECO:0000256" key="1">
    <source>
        <dbReference type="SAM" id="MobiDB-lite"/>
    </source>
</evidence>
<dbReference type="AlphaFoldDB" id="E4XRV9"/>
<sequence>MSDSSFSEIEHKKTTEDKIELKCVLPDGISIHREYSVTETLKDVLDDIWDSGVEDEIWEEYIIEVDELCSSDEEPDPEELESSESESESERDPQSDLHDEEVHPVLNSMFNPYHNTLATLTGRPYVPSSPVPPPSPVNEKEKLLRRVKKADIRLRAVTKSNFKIKEFKNDDMQLQIQSLDLFENLLRVSFAETNDENNDREAQESTINQIIGNKQMADYNRYVVDFEEDIEEEKTLCERLNDPYYSLNMMRQHLHFFCEKEKRKVRLREDDNKNPLCGWNRDFGARKVQNVIQAQYFTRSWCNQKDNEQTYVNARIYLRHWSEDMPYEEAKLSFELTIKFSRFVGTPEERPTNVLDLLEDVNKSPFYKRNVELQRYLPVRNGLDFFIVAGKMEILLPLTEKVRNFTSIQNGKFEQVDLFLCRGLDRMVPSYFPWNPGNMYNDNLTTDDIVLDVPYEKSILQKSKLSKYKHALAMRIMTTQDIPYNVAHEVFYKVAVITGRKVLASQLDQNFGQTTLASFLKPYFRFKNLIFADLPQEIRIHNFLLLTFYKFINFRIS</sequence>
<reference evidence="2" key="1">
    <citation type="journal article" date="2010" name="Science">
        <title>Plasticity of animal genome architecture unmasked by rapid evolution of a pelagic tunicate.</title>
        <authorList>
            <person name="Denoeud F."/>
            <person name="Henriet S."/>
            <person name="Mungpakdee S."/>
            <person name="Aury J.M."/>
            <person name="Da Silva C."/>
            <person name="Brinkmann H."/>
            <person name="Mikhaleva J."/>
            <person name="Olsen L.C."/>
            <person name="Jubin C."/>
            <person name="Canestro C."/>
            <person name="Bouquet J.M."/>
            <person name="Danks G."/>
            <person name="Poulain J."/>
            <person name="Campsteijn C."/>
            <person name="Adamski M."/>
            <person name="Cross I."/>
            <person name="Yadetie F."/>
            <person name="Muffato M."/>
            <person name="Louis A."/>
            <person name="Butcher S."/>
            <person name="Tsagkogeorga G."/>
            <person name="Konrad A."/>
            <person name="Singh S."/>
            <person name="Jensen M.F."/>
            <person name="Cong E.H."/>
            <person name="Eikeseth-Otteraa H."/>
            <person name="Noel B."/>
            <person name="Anthouard V."/>
            <person name="Porcel B.M."/>
            <person name="Kachouri-Lafond R."/>
            <person name="Nishino A."/>
            <person name="Ugolini M."/>
            <person name="Chourrout P."/>
            <person name="Nishida H."/>
            <person name="Aasland R."/>
            <person name="Huzurbazar S."/>
            <person name="Westhof E."/>
            <person name="Delsuc F."/>
            <person name="Lehrach H."/>
            <person name="Reinhardt R."/>
            <person name="Weissenbach J."/>
            <person name="Roy S.W."/>
            <person name="Artiguenave F."/>
            <person name="Postlethwait J.H."/>
            <person name="Manak J.R."/>
            <person name="Thompson E.M."/>
            <person name="Jaillon O."/>
            <person name="Du Pasquier L."/>
            <person name="Boudinot P."/>
            <person name="Liberles D.A."/>
            <person name="Volff J.N."/>
            <person name="Philippe H."/>
            <person name="Lenhard B."/>
            <person name="Roest Crollius H."/>
            <person name="Wincker P."/>
            <person name="Chourrout D."/>
        </authorList>
    </citation>
    <scope>NUCLEOTIDE SEQUENCE [LARGE SCALE GENOMIC DNA]</scope>
</reference>